<evidence type="ECO:0000256" key="3">
    <source>
        <dbReference type="SAM" id="MobiDB-lite"/>
    </source>
</evidence>
<gene>
    <name evidence="6" type="primary">SPOSA6832_02847</name>
</gene>
<dbReference type="Pfam" id="PF13243">
    <property type="entry name" value="SQHop_cyclase_C"/>
    <property type="match status" value="1"/>
</dbReference>
<accession>A0A0D6EN36</accession>
<dbReference type="InterPro" id="IPR032697">
    <property type="entry name" value="SQ_cyclase_N"/>
</dbReference>
<feature type="domain" description="Squalene cyclase N-terminal" evidence="5">
    <location>
        <begin position="129"/>
        <end position="209"/>
    </location>
</feature>
<evidence type="ECO:0000259" key="4">
    <source>
        <dbReference type="Pfam" id="PF13243"/>
    </source>
</evidence>
<dbReference type="Gene3D" id="6.20.120.20">
    <property type="match status" value="1"/>
</dbReference>
<feature type="region of interest" description="Disordered" evidence="3">
    <location>
        <begin position="775"/>
        <end position="794"/>
    </location>
</feature>
<dbReference type="CDD" id="cd02892">
    <property type="entry name" value="SQCY_1"/>
    <property type="match status" value="1"/>
</dbReference>
<evidence type="ECO:0000256" key="2">
    <source>
        <dbReference type="ARBA" id="ARBA00022737"/>
    </source>
</evidence>
<organism evidence="6 7">
    <name type="scientific">Sporidiobolus salmonicolor</name>
    <name type="common">Yeast-like fungus</name>
    <name type="synonym">Sporobolomyces salmonicolor</name>
    <dbReference type="NCBI Taxonomy" id="5005"/>
    <lineage>
        <taxon>Eukaryota</taxon>
        <taxon>Fungi</taxon>
        <taxon>Dikarya</taxon>
        <taxon>Basidiomycota</taxon>
        <taxon>Pucciniomycotina</taxon>
        <taxon>Microbotryomycetes</taxon>
        <taxon>Sporidiobolales</taxon>
        <taxon>Sporidiobolaceae</taxon>
        <taxon>Sporobolomyces</taxon>
    </lineage>
</organism>
<dbReference type="SFLD" id="SFLDG01016">
    <property type="entry name" value="Prenyltransferase_Like_2"/>
    <property type="match status" value="1"/>
</dbReference>
<dbReference type="InterPro" id="IPR018333">
    <property type="entry name" value="Squalene_cyclase"/>
</dbReference>
<evidence type="ECO:0000256" key="1">
    <source>
        <dbReference type="ARBA" id="ARBA00009755"/>
    </source>
</evidence>
<dbReference type="InterPro" id="IPR032696">
    <property type="entry name" value="SQ_cyclase_C"/>
</dbReference>
<dbReference type="PANTHER" id="PTHR11764:SF20">
    <property type="entry name" value="LANOSTEROL SYNTHASE"/>
    <property type="match status" value="1"/>
</dbReference>
<dbReference type="GO" id="GO:0006696">
    <property type="term" value="P:ergosterol biosynthetic process"/>
    <property type="evidence" value="ECO:0007669"/>
    <property type="project" value="TreeGrafter"/>
</dbReference>
<dbReference type="Proteomes" id="UP000243876">
    <property type="component" value="Unassembled WGS sequence"/>
</dbReference>
<evidence type="ECO:0000313" key="6">
    <source>
        <dbReference type="EMBL" id="CEQ41143.1"/>
    </source>
</evidence>
<dbReference type="GO" id="GO:0005811">
    <property type="term" value="C:lipid droplet"/>
    <property type="evidence" value="ECO:0007669"/>
    <property type="project" value="InterPro"/>
</dbReference>
<keyword evidence="7" id="KW-1185">Reference proteome</keyword>
<dbReference type="EMBL" id="CENE01000012">
    <property type="protein sequence ID" value="CEQ41143.1"/>
    <property type="molecule type" value="Genomic_DNA"/>
</dbReference>
<sequence length="845" mass="94736">MSVPKDYPAPGPLGKTDPSRWRLASNDHGRHIWHYAREEDGNRYELVWGEDEERVREKEQSEEAQYWLGLQLPLKGHVKEPTTPFEAAKNGYEFYKRLQAGDGHWSGEYGGSSCARSSTGPMFLLPGIIIAMYVTKTPIPEEWKVEIARYLANLQRNGGEDDQGWGIHFEAKSSVFGTGLNYVVLRLLGVGPDEPMMQRARATLHALGAQRRPPSLSLDVDLLRLDQCTGGCAGIPSWGKFWLAILNVHSWRGLNPTPAELWLLPDFAPIHPWRWWIHTRNVYIPMGYLSGKGWQADVDETILSLREARPFLSELYTQPYASIDWPSLRNQISPADVYAPHSRVANACFAVLDVYDRFAPAWIRKKALQRAYKLVVMEDENTAYQTVGPVSKAMNMLCRWLEEGPDSDAFKQHVLKIRDFMWMSKDGMMMTGTNGSQLWDAAFIAQALSESSLASLPENVQSTRKLLEWLDDCQILHNPPHYASAYRHQTKGAWPFSTKEQGYTVSDCTAEGMKSVLLLQELPNAPQLVSYERFCLAVDVLLSLQNPSGGFASYELVRGSPLLELLNPAEVFGASSLPVELEGMPPEGTDECVSVANIMIEYPYVECTTACVTALSVFRRKYPSYRAEEIATASQKAISWIKSRQRADGSWYGSWGIVCLESLTLGVASTLGADRAEEQCFTYATMFSIESLALAGETYANSPNVRNACEFLLEKQMADGGWGESYKSCETEMYVHNVKSQVVNTAWAVITLLTAKYPDPEPIRRGCRLIMSRQAPDGSWPQESIEGGKSSSPRVLLESPRASRVNELALSVFNKNAAISYPNFKFSWTINALGQAWKKLPHEGW</sequence>
<dbReference type="GO" id="GO:0000250">
    <property type="term" value="F:lanosterol synthase activity"/>
    <property type="evidence" value="ECO:0007669"/>
    <property type="project" value="TreeGrafter"/>
</dbReference>
<keyword evidence="2" id="KW-0677">Repeat</keyword>
<proteinExistence type="inferred from homology"/>
<dbReference type="Gene3D" id="1.50.10.20">
    <property type="match status" value="2"/>
</dbReference>
<protein>
    <submittedName>
        <fullName evidence="6">SPOSA6832_02847-mRNA-1:cds</fullName>
    </submittedName>
</protein>
<dbReference type="InterPro" id="IPR008930">
    <property type="entry name" value="Terpenoid_cyclase/PrenylTrfase"/>
</dbReference>
<dbReference type="SUPFAM" id="SSF48239">
    <property type="entry name" value="Terpenoid cyclases/Protein prenyltransferases"/>
    <property type="match status" value="2"/>
</dbReference>
<comment type="similarity">
    <text evidence="1">Belongs to the terpene cyclase/mutase family.</text>
</comment>
<feature type="domain" description="Squalene cyclase C-terminal" evidence="4">
    <location>
        <begin position="597"/>
        <end position="787"/>
    </location>
</feature>
<name>A0A0D6EN36_SPOSA</name>
<evidence type="ECO:0000259" key="5">
    <source>
        <dbReference type="Pfam" id="PF13249"/>
    </source>
</evidence>
<dbReference type="PANTHER" id="PTHR11764">
    <property type="entry name" value="TERPENE CYCLASE/MUTASE FAMILY MEMBER"/>
    <property type="match status" value="1"/>
</dbReference>
<feature type="domain" description="Squalene cyclase N-terminal" evidence="5">
    <location>
        <begin position="229"/>
        <end position="423"/>
    </location>
</feature>
<dbReference type="GO" id="GO:0016104">
    <property type="term" value="P:triterpenoid biosynthetic process"/>
    <property type="evidence" value="ECO:0007669"/>
    <property type="project" value="InterPro"/>
</dbReference>
<dbReference type="OrthoDB" id="21502at2759"/>
<dbReference type="Pfam" id="PF13249">
    <property type="entry name" value="SQHop_cyclase_N"/>
    <property type="match status" value="2"/>
</dbReference>
<evidence type="ECO:0000313" key="7">
    <source>
        <dbReference type="Proteomes" id="UP000243876"/>
    </source>
</evidence>
<feature type="non-terminal residue" evidence="6">
    <location>
        <position position="1"/>
    </location>
</feature>
<reference evidence="7" key="1">
    <citation type="submission" date="2015-02" db="EMBL/GenBank/DDBJ databases">
        <authorList>
            <person name="Gon?alves P."/>
        </authorList>
    </citation>
    <scope>NUCLEOTIDE SEQUENCE [LARGE SCALE GENOMIC DNA]</scope>
</reference>
<dbReference type="AlphaFoldDB" id="A0A0D6EN36"/>